<protein>
    <submittedName>
        <fullName evidence="4">PKD-like domain-containing protein</fullName>
    </submittedName>
</protein>
<feature type="region of interest" description="Disordered" evidence="1">
    <location>
        <begin position="831"/>
        <end position="860"/>
    </location>
</feature>
<feature type="signal peptide" evidence="2">
    <location>
        <begin position="1"/>
        <end position="19"/>
    </location>
</feature>
<evidence type="ECO:0000256" key="2">
    <source>
        <dbReference type="SAM" id="SignalP"/>
    </source>
</evidence>
<keyword evidence="5" id="KW-1185">Reference proteome</keyword>
<dbReference type="Pfam" id="PF19081">
    <property type="entry name" value="Ig_7"/>
    <property type="match status" value="9"/>
</dbReference>
<dbReference type="NCBIfam" id="TIGR04131">
    <property type="entry name" value="Bac_Flav_CTERM"/>
    <property type="match status" value="1"/>
</dbReference>
<feature type="domain" description="Immunoglobulin" evidence="3">
    <location>
        <begin position="30"/>
        <end position="98"/>
    </location>
</feature>
<evidence type="ECO:0000256" key="1">
    <source>
        <dbReference type="SAM" id="MobiDB-lite"/>
    </source>
</evidence>
<keyword evidence="2" id="KW-0732">Signal</keyword>
<dbReference type="InterPro" id="IPR003599">
    <property type="entry name" value="Ig_sub"/>
</dbReference>
<feature type="domain" description="Immunoglobulin" evidence="3">
    <location>
        <begin position="584"/>
        <end position="655"/>
    </location>
</feature>
<proteinExistence type="predicted"/>
<organism evidence="4 5">
    <name type="scientific">Mucilaginibacter sabulilitoris</name>
    <dbReference type="NCBI Taxonomy" id="1173583"/>
    <lineage>
        <taxon>Bacteria</taxon>
        <taxon>Pseudomonadati</taxon>
        <taxon>Bacteroidota</taxon>
        <taxon>Sphingobacteriia</taxon>
        <taxon>Sphingobacteriales</taxon>
        <taxon>Sphingobacteriaceae</taxon>
        <taxon>Mucilaginibacter</taxon>
    </lineage>
</organism>
<name>A0ABZ0TUE9_9SPHI</name>
<dbReference type="Pfam" id="PF13585">
    <property type="entry name" value="CHU_C"/>
    <property type="match status" value="1"/>
</dbReference>
<accession>A0ABZ0TUE9</accession>
<feature type="domain" description="Immunoglobulin" evidence="3">
    <location>
        <begin position="994"/>
        <end position="1065"/>
    </location>
</feature>
<dbReference type="SMART" id="SM00409">
    <property type="entry name" value="IG"/>
    <property type="match status" value="4"/>
</dbReference>
<dbReference type="RefSeq" id="WP_321564889.1">
    <property type="nucleotide sequence ID" value="NZ_CP139558.1"/>
</dbReference>
<feature type="domain" description="Immunoglobulin" evidence="3">
    <location>
        <begin position="914"/>
        <end position="984"/>
    </location>
</feature>
<sequence>MNTRFFIFIFLLITFRAQSQPCTLKVNIVSSGTTICSGYSVTLTANASDGIGPYTYVWSTGETSPSISVNKEGTYTVSVSDKTPGCQPVTKSINILVSLTPRPPSAAGQTVCQGNVATLSATGPGGSYQWYDAPEGGNFLTSGNTYTTPPISSSTTFYVQTTVGGCTSPRTAVTVTVAAKPSVSGATVCVGSAATLSASGGDSYIWYDAPAGGNQVGTGPTFTIPALLKTTTFYVEGIVSGCLSGRLPVTARVGTPPKPPVATGTTICTGSVATLHAEVPSGIINWYDAPSGGTPLISSPDFTTPVLTATTTYYVQTTLGDCVSDRTPVAVTVNQIPAPPASQTVATCYGTSIILKASTAASANYQWFDAPEQGHLLATGLSYHTPALTRSMTYYVSSTNGNCSSSRSAVNVVVSPQPAAPSASGSVICFGNVTTLTATADPGAALAWYDAAAGGNLLAATASFTTPLLTSSKTYYVQATLAGCTSSRTAVPVTVLAPAEAPTASPATICAGERASLTASGAGDEYAWYDKASGGNLLSNAPTYVTPALQSSQTYYVQTSVNDCASLRTPVTVTVNPLPPAPTATGTSVCQGSPARLSANAPAGSSLSWYDAPSGGQLVATGPNFQIPALSSTATYYVQSTAGGCSSARVPVTANVNPADEIRFQYASGTFGTSGTDPKPTIRSSAGGVFTSAPSGLTFVDTATGEIDLSHTAPGRYTITITSNNPCGGTYSAVVTIGDHPDPHFSYNGPYCQDGINPLPFFSPGTSAGVFTASPSGLVFASVSSGEIDLSASKPGTYRVTNTIVIGNGAPPAIATAQVRIDERVRVSAGSGRTVPAGTPVSLTGSISGASGGEWKGGTGTFTDKTQLSTVYTPGAGERTAVLVLTSNEPGNACGAKSDRVTIHFQSPPAAPTASGQSVCLGNSAHLSATAPGGTYSWYDAPTGGTLLFTGGDYTTPPLTASTTYYVETKASGQTSARTKVAVMVNPIPEAPQVQGLSVCKGQQATLIASSPAGGKYRWYDAPAGGNLLSLKDTLVTTALNANTSYYVQVTTLGCASARTRADVQVNPLPSVTSVPQETICSGNALNYQMTADLPGTTFSWSRPAVEGISNPAVSGQTSANINETLIDTVSGPLDVTYLITPFAGNCPGPTFSYVVTVYPTPVLEGPAARTICNTTSTNYPITFNAQGTSFNWGRTAAAGILNAAVTGQAASTIRETLFNSTNAPVDVTYTFNYKTINCPGVPSQLIVTVNPTIKVTSDNKGVACSGSPQNYTIQANIPSATFSWRRAAVANISNPAVTDQTSSAINETLINTGKSPVNVTYIITPIAYGCQGDPFTYSVTVNPQPKTPVANSNSPVCLGSSILLRTALVQKASYLWTGPNGFTSTLQNPDINQVTAAAAGSYNLYVTVNGCTSAAGSTIVAVNQPPKADAGLDQLVCTTAPAVQLAGKVSGGTTTGIWKSSGTGTFLPANNDLNARYMPSAQDRKLSALTLTLSSTSKDDCVIDASDMTITFGLSPAADAGADRKVCSQDAAVPLEGKLLVAGGSHWSSSGNGTFSPSADQLDASYIPSAEDARRGSVILTLLATGADAVCYTPTDELQVTFIPPPSVNAGQIRYVLKDRIITLNPTVSDDNVQYLWSPNIAINDPKIKNPVITGQVDRTYTLQVTDSRGCVSQDKVFIKVSPELTVPNTFTPNSDGINDFWEIKGLVAYQDAVIDVFNRYGAKLYHSIGYAVPWDGTFNGQTLPPGTYYYVINTNVNNQVISGPVTILR</sequence>
<evidence type="ECO:0000259" key="3">
    <source>
        <dbReference type="SMART" id="SM00409"/>
    </source>
</evidence>
<gene>
    <name evidence="4" type="ORF">SNE25_09665</name>
</gene>
<dbReference type="InterPro" id="IPR045828">
    <property type="entry name" value="PKD_Bacteroidetes"/>
</dbReference>
<dbReference type="InterPro" id="IPR026341">
    <property type="entry name" value="T9SS_type_B"/>
</dbReference>
<dbReference type="EMBL" id="CP139558">
    <property type="protein sequence ID" value="WPU95783.1"/>
    <property type="molecule type" value="Genomic_DNA"/>
</dbReference>
<dbReference type="Pfam" id="PF19406">
    <property type="entry name" value="PKD_5"/>
    <property type="match status" value="3"/>
</dbReference>
<reference evidence="4 5" key="1">
    <citation type="submission" date="2023-11" db="EMBL/GenBank/DDBJ databases">
        <title>Analysis of the Genomes of Mucilaginibacter gossypii cycad 4 and M. sabulilitoris SNA2: microbes with the potential for plant growth promotion.</title>
        <authorList>
            <person name="Hirsch A.M."/>
            <person name="Humm E."/>
            <person name="Rubbi M."/>
            <person name="Del Vecchio G."/>
            <person name="Ha S.M."/>
            <person name="Pellegrini M."/>
            <person name="Gunsalus R.P."/>
        </authorList>
    </citation>
    <scope>NUCLEOTIDE SEQUENCE [LARGE SCALE GENOMIC DNA]</scope>
    <source>
        <strain evidence="4 5">SNA2</strain>
    </source>
</reference>
<evidence type="ECO:0000313" key="5">
    <source>
        <dbReference type="Proteomes" id="UP001324380"/>
    </source>
</evidence>
<evidence type="ECO:0000313" key="4">
    <source>
        <dbReference type="EMBL" id="WPU95783.1"/>
    </source>
</evidence>
<feature type="compositionally biased region" description="Gly residues" evidence="1">
    <location>
        <begin position="850"/>
        <end position="860"/>
    </location>
</feature>
<dbReference type="Gene3D" id="2.60.40.10">
    <property type="entry name" value="Immunoglobulins"/>
    <property type="match status" value="1"/>
</dbReference>
<dbReference type="InterPro" id="IPR044023">
    <property type="entry name" value="Ig_7"/>
</dbReference>
<dbReference type="InterPro" id="IPR013783">
    <property type="entry name" value="Ig-like_fold"/>
</dbReference>
<dbReference type="Proteomes" id="UP001324380">
    <property type="component" value="Chromosome"/>
</dbReference>
<feature type="chain" id="PRO_5045663171" evidence="2">
    <location>
        <begin position="20"/>
        <end position="1771"/>
    </location>
</feature>